<dbReference type="Gene3D" id="3.20.20.450">
    <property type="entry name" value="EAL domain"/>
    <property type="match status" value="1"/>
</dbReference>
<comment type="caution">
    <text evidence="3">The sequence shown here is derived from an EMBL/GenBank/DDBJ whole genome shotgun (WGS) entry which is preliminary data.</text>
</comment>
<dbReference type="InterPro" id="IPR048614">
    <property type="entry name" value="CSS_CxxC"/>
</dbReference>
<dbReference type="RefSeq" id="WP_248956195.1">
    <property type="nucleotide sequence ID" value="NZ_JAKIKU010000007.1"/>
</dbReference>
<dbReference type="InterPro" id="IPR001633">
    <property type="entry name" value="EAL_dom"/>
</dbReference>
<dbReference type="EMBL" id="JAKIKU010000007">
    <property type="protein sequence ID" value="MCL1046552.1"/>
    <property type="molecule type" value="Genomic_DNA"/>
</dbReference>
<organism evidence="3 4">
    <name type="scientific">Shewanella electrodiphila</name>
    <dbReference type="NCBI Taxonomy" id="934143"/>
    <lineage>
        <taxon>Bacteria</taxon>
        <taxon>Pseudomonadati</taxon>
        <taxon>Pseudomonadota</taxon>
        <taxon>Gammaproteobacteria</taxon>
        <taxon>Alteromonadales</taxon>
        <taxon>Shewanellaceae</taxon>
        <taxon>Shewanella</taxon>
    </lineage>
</organism>
<keyword evidence="4" id="KW-1185">Reference proteome</keyword>
<reference evidence="3 4" key="1">
    <citation type="submission" date="2022-01" db="EMBL/GenBank/DDBJ databases">
        <title>Whole genome-based taxonomy of the Shewanellaceae.</title>
        <authorList>
            <person name="Martin-Rodriguez A.J."/>
        </authorList>
    </citation>
    <scope>NUCLEOTIDE SEQUENCE [LARGE SCALE GENOMIC DNA]</scope>
    <source>
        <strain evidence="3 4">DSM 24955</strain>
    </source>
</reference>
<dbReference type="Pfam" id="PF00563">
    <property type="entry name" value="EAL"/>
    <property type="match status" value="1"/>
</dbReference>
<dbReference type="CDD" id="cd01948">
    <property type="entry name" value="EAL"/>
    <property type="match status" value="1"/>
</dbReference>
<feature type="domain" description="EAL" evidence="2">
    <location>
        <begin position="255"/>
        <end position="508"/>
    </location>
</feature>
<evidence type="ECO:0000313" key="3">
    <source>
        <dbReference type="EMBL" id="MCL1046552.1"/>
    </source>
</evidence>
<dbReference type="SMART" id="SM00052">
    <property type="entry name" value="EAL"/>
    <property type="match status" value="1"/>
</dbReference>
<dbReference type="PANTHER" id="PTHR33121">
    <property type="entry name" value="CYCLIC DI-GMP PHOSPHODIESTERASE PDEF"/>
    <property type="match status" value="1"/>
</dbReference>
<keyword evidence="1" id="KW-1133">Transmembrane helix</keyword>
<name>A0ABT0KRT2_9GAMM</name>
<evidence type="ECO:0000259" key="2">
    <source>
        <dbReference type="PROSITE" id="PS50883"/>
    </source>
</evidence>
<evidence type="ECO:0000256" key="1">
    <source>
        <dbReference type="SAM" id="Phobius"/>
    </source>
</evidence>
<keyword evidence="1" id="KW-0472">Membrane</keyword>
<accession>A0ABT0KRT2</accession>
<feature type="transmembrane region" description="Helical" evidence="1">
    <location>
        <begin position="6"/>
        <end position="24"/>
    </location>
</feature>
<dbReference type="PROSITE" id="PS50883">
    <property type="entry name" value="EAL"/>
    <property type="match status" value="1"/>
</dbReference>
<dbReference type="PANTHER" id="PTHR33121:SF56">
    <property type="entry name" value="SIGNALLING PROTEIN WITH EAL AND C2 DOMAINS"/>
    <property type="match status" value="1"/>
</dbReference>
<protein>
    <submittedName>
        <fullName evidence="3">EAL domain-containing protein</fullName>
    </submittedName>
</protein>
<evidence type="ECO:0000313" key="4">
    <source>
        <dbReference type="Proteomes" id="UP001202134"/>
    </source>
</evidence>
<proteinExistence type="predicted"/>
<gene>
    <name evidence="3" type="ORF">L2737_14655</name>
</gene>
<dbReference type="InterPro" id="IPR035919">
    <property type="entry name" value="EAL_sf"/>
</dbReference>
<dbReference type="InterPro" id="IPR050706">
    <property type="entry name" value="Cyclic-di-GMP_PDE-like"/>
</dbReference>
<sequence length="508" mass="58031">MERVQCYVVFIVSFFILNMGLKALDYQIADTMIKRDAHILSEKLTMYIEDTAQELKALPQLDDSYACSESNEKLLTMSVFNSTFIRWVGVMDELEVICHSQAIPRHVEKLVRHNIGPDLKLAVINQSHSDIHELFLAHDHGDKQYVASIVPMNPRYFIPVDCKACLEYTITIDGFQDNLTAVPVMEFGFEEFEGEHLIIEEVVQQNEYYIAKFSLTGNEEYLKQYQSLSWEYRALISFLIALAFTVAFWYRKQSQGSTRANIKKGIKNKEFIPFYQPVINSQSNEIVGVEVLMRWRQFNGDLIPPNQFIPFAESAGLIVDMTYSMLNVMVDEMEITGQQVSPLFISINIVPEHLEDDKLYQYIKSLKESGKLGKHRVSLEITERQPITDLVKAREMLDNFYSIGVDLKLDDAGMGYGGFSYVQKLGISTLKIDKAFIDTIGVKDNFNEKTLDAIISFAKKSGLSVIAEGVETESQVNYLSQQGVDLIQGYFFSKPLDSKTFFTTYHNS</sequence>
<keyword evidence="1" id="KW-0812">Transmembrane</keyword>
<dbReference type="Proteomes" id="UP001202134">
    <property type="component" value="Unassembled WGS sequence"/>
</dbReference>
<dbReference type="Pfam" id="PF20982">
    <property type="entry name" value="CSS_CxxC"/>
    <property type="match status" value="1"/>
</dbReference>
<dbReference type="SUPFAM" id="SSF141868">
    <property type="entry name" value="EAL domain-like"/>
    <property type="match status" value="1"/>
</dbReference>